<dbReference type="NCBIfam" id="TIGR01563">
    <property type="entry name" value="gp16_SPP1"/>
    <property type="match status" value="1"/>
</dbReference>
<dbReference type="Gene3D" id="2.40.10.270">
    <property type="entry name" value="Bacteriophage SPP1 head-tail adaptor protein"/>
    <property type="match status" value="1"/>
</dbReference>
<proteinExistence type="predicted"/>
<name>A0A239PIH0_9PROT</name>
<keyword evidence="2" id="KW-1185">Reference proteome</keyword>
<dbReference type="Proteomes" id="UP000198346">
    <property type="component" value="Unassembled WGS sequence"/>
</dbReference>
<dbReference type="RefSeq" id="WP_089410612.1">
    <property type="nucleotide sequence ID" value="NZ_FZQA01000001.1"/>
</dbReference>
<dbReference type="InterPro" id="IPR038666">
    <property type="entry name" value="SSP1_head-tail_sf"/>
</dbReference>
<dbReference type="Pfam" id="PF05521">
    <property type="entry name" value="Phage_HCP"/>
    <property type="match status" value="1"/>
</dbReference>
<gene>
    <name evidence="1" type="ORF">SAMN06297382_0068</name>
</gene>
<dbReference type="EMBL" id="FZQA01000001">
    <property type="protein sequence ID" value="SNT67578.1"/>
    <property type="molecule type" value="Genomic_DNA"/>
</dbReference>
<reference evidence="1 2" key="1">
    <citation type="submission" date="2017-07" db="EMBL/GenBank/DDBJ databases">
        <authorList>
            <person name="Sun Z.S."/>
            <person name="Albrecht U."/>
            <person name="Echele G."/>
            <person name="Lee C.C."/>
        </authorList>
    </citation>
    <scope>NUCLEOTIDE SEQUENCE [LARGE SCALE GENOMIC DNA]</scope>
    <source>
        <strain evidence="1 2">CGMCC 1.12710</strain>
    </source>
</reference>
<evidence type="ECO:0000313" key="1">
    <source>
        <dbReference type="EMBL" id="SNT67578.1"/>
    </source>
</evidence>
<sequence length="104" mass="11049">MTGSLNQLIELLAPARVPDAAGGASEAWTVYATAWAAVERLAAAREGTGPREAFRRRAAATIRARNDVALGHRARIGGDDYDIVSIESDARQSRLVLVCEEAAS</sequence>
<evidence type="ECO:0000313" key="2">
    <source>
        <dbReference type="Proteomes" id="UP000198346"/>
    </source>
</evidence>
<protein>
    <submittedName>
        <fullName evidence="1">Phage head-tail adaptor, putative, SPP1 family</fullName>
    </submittedName>
</protein>
<dbReference type="InterPro" id="IPR008767">
    <property type="entry name" value="Phage_SPP1_head-tail_adaptor"/>
</dbReference>
<organism evidence="1 2">
    <name type="scientific">Amphiplicatus metriothermophilus</name>
    <dbReference type="NCBI Taxonomy" id="1519374"/>
    <lineage>
        <taxon>Bacteria</taxon>
        <taxon>Pseudomonadati</taxon>
        <taxon>Pseudomonadota</taxon>
        <taxon>Alphaproteobacteria</taxon>
        <taxon>Parvularculales</taxon>
        <taxon>Parvularculaceae</taxon>
        <taxon>Amphiplicatus</taxon>
    </lineage>
</organism>
<dbReference type="AlphaFoldDB" id="A0A239PIH0"/>
<accession>A0A239PIH0</accession>